<dbReference type="Gene3D" id="3.40.50.300">
    <property type="entry name" value="P-loop containing nucleotide triphosphate hydrolases"/>
    <property type="match status" value="1"/>
</dbReference>
<keyword evidence="4" id="KW-0547">Nucleotide-binding</keyword>
<dbReference type="GO" id="GO:0043190">
    <property type="term" value="C:ATP-binding cassette (ABC) transporter complex"/>
    <property type="evidence" value="ECO:0007669"/>
    <property type="project" value="TreeGrafter"/>
</dbReference>
<dbReference type="GO" id="GO:0016887">
    <property type="term" value="F:ATP hydrolysis activity"/>
    <property type="evidence" value="ECO:0007669"/>
    <property type="project" value="InterPro"/>
</dbReference>
<accession>X1ET87</accession>
<dbReference type="EMBL" id="BART01037869">
    <property type="protein sequence ID" value="GAH11853.1"/>
    <property type="molecule type" value="Genomic_DNA"/>
</dbReference>
<reference evidence="9" key="1">
    <citation type="journal article" date="2014" name="Front. Microbiol.">
        <title>High frequency of phylogenetically diverse reductive dehalogenase-homologous genes in deep subseafloor sedimentary metagenomes.</title>
        <authorList>
            <person name="Kawai M."/>
            <person name="Futagami T."/>
            <person name="Toyoda A."/>
            <person name="Takaki Y."/>
            <person name="Nishi S."/>
            <person name="Hori S."/>
            <person name="Arai W."/>
            <person name="Tsubouchi T."/>
            <person name="Morono Y."/>
            <person name="Uchiyama I."/>
            <person name="Ito T."/>
            <person name="Fujiyama A."/>
            <person name="Inagaki F."/>
            <person name="Takami H."/>
        </authorList>
    </citation>
    <scope>NUCLEOTIDE SEQUENCE</scope>
    <source>
        <strain evidence="9">Expedition CK06-06</strain>
    </source>
</reference>
<comment type="subcellular location">
    <subcellularLocation>
        <location evidence="1">Cell membrane</location>
        <topology evidence="1">Peripheral membrane protein</topology>
    </subcellularLocation>
</comment>
<dbReference type="AlphaFoldDB" id="X1ET87"/>
<evidence type="ECO:0000256" key="2">
    <source>
        <dbReference type="ARBA" id="ARBA00022448"/>
    </source>
</evidence>
<dbReference type="GO" id="GO:0005524">
    <property type="term" value="F:ATP binding"/>
    <property type="evidence" value="ECO:0007669"/>
    <property type="project" value="UniProtKB-KW"/>
</dbReference>
<protein>
    <recommendedName>
        <fullName evidence="8">ABC transporter domain-containing protein</fullName>
    </recommendedName>
</protein>
<feature type="non-terminal residue" evidence="9">
    <location>
        <position position="145"/>
    </location>
</feature>
<evidence type="ECO:0000256" key="7">
    <source>
        <dbReference type="ARBA" id="ARBA00023136"/>
    </source>
</evidence>
<evidence type="ECO:0000256" key="5">
    <source>
        <dbReference type="ARBA" id="ARBA00022840"/>
    </source>
</evidence>
<dbReference type="InterPro" id="IPR050095">
    <property type="entry name" value="ECF_ABC_transporter_ATP-bd"/>
</dbReference>
<keyword evidence="2" id="KW-0813">Transport</keyword>
<dbReference type="CDD" id="cd03225">
    <property type="entry name" value="ABC_cobalt_CbiO_domain1"/>
    <property type="match status" value="1"/>
</dbReference>
<evidence type="ECO:0000256" key="3">
    <source>
        <dbReference type="ARBA" id="ARBA00022475"/>
    </source>
</evidence>
<sequence>GGEVSVYDEKVTEKDTAQLAKKVGFVFQNPENQLSNLTIEREIAFPLENFGVPRDEMIARIDEIITLLDIEKIRFKSPFAISGGEQQLAAIAAALALDPPILILDEVTAHLSPKSANELLAKLYELNQEYNKTIIISEHRLDRCT</sequence>
<feature type="domain" description="ABC transporter" evidence="8">
    <location>
        <begin position="2"/>
        <end position="109"/>
    </location>
</feature>
<organism evidence="9">
    <name type="scientific">marine sediment metagenome</name>
    <dbReference type="NCBI Taxonomy" id="412755"/>
    <lineage>
        <taxon>unclassified sequences</taxon>
        <taxon>metagenomes</taxon>
        <taxon>ecological metagenomes</taxon>
    </lineage>
</organism>
<dbReference type="InterPro" id="IPR003439">
    <property type="entry name" value="ABC_transporter-like_ATP-bd"/>
</dbReference>
<dbReference type="InterPro" id="IPR027417">
    <property type="entry name" value="P-loop_NTPase"/>
</dbReference>
<dbReference type="Pfam" id="PF00005">
    <property type="entry name" value="ABC_tran"/>
    <property type="match status" value="1"/>
</dbReference>
<dbReference type="PANTHER" id="PTHR43553:SF27">
    <property type="entry name" value="ENERGY-COUPLING FACTOR TRANSPORTER ATP-BINDING PROTEIN ECFA2"/>
    <property type="match status" value="1"/>
</dbReference>
<feature type="non-terminal residue" evidence="9">
    <location>
        <position position="1"/>
    </location>
</feature>
<dbReference type="InterPro" id="IPR015856">
    <property type="entry name" value="ABC_transpr_CbiO/EcfA_su"/>
</dbReference>
<keyword evidence="6" id="KW-1278">Translocase</keyword>
<proteinExistence type="predicted"/>
<dbReference type="SUPFAM" id="SSF52540">
    <property type="entry name" value="P-loop containing nucleoside triphosphate hydrolases"/>
    <property type="match status" value="1"/>
</dbReference>
<dbReference type="GO" id="GO:0042626">
    <property type="term" value="F:ATPase-coupled transmembrane transporter activity"/>
    <property type="evidence" value="ECO:0007669"/>
    <property type="project" value="TreeGrafter"/>
</dbReference>
<evidence type="ECO:0000259" key="8">
    <source>
        <dbReference type="Pfam" id="PF00005"/>
    </source>
</evidence>
<keyword evidence="7" id="KW-0472">Membrane</keyword>
<gene>
    <name evidence="9" type="ORF">S01H4_63131</name>
</gene>
<comment type="caution">
    <text evidence="9">The sequence shown here is derived from an EMBL/GenBank/DDBJ whole genome shotgun (WGS) entry which is preliminary data.</text>
</comment>
<evidence type="ECO:0000313" key="9">
    <source>
        <dbReference type="EMBL" id="GAH11853.1"/>
    </source>
</evidence>
<evidence type="ECO:0000256" key="6">
    <source>
        <dbReference type="ARBA" id="ARBA00022967"/>
    </source>
</evidence>
<dbReference type="PANTHER" id="PTHR43553">
    <property type="entry name" value="HEAVY METAL TRANSPORTER"/>
    <property type="match status" value="1"/>
</dbReference>
<name>X1ET87_9ZZZZ</name>
<evidence type="ECO:0000256" key="4">
    <source>
        <dbReference type="ARBA" id="ARBA00022741"/>
    </source>
</evidence>
<keyword evidence="5" id="KW-0067">ATP-binding</keyword>
<keyword evidence="3" id="KW-1003">Cell membrane</keyword>
<evidence type="ECO:0000256" key="1">
    <source>
        <dbReference type="ARBA" id="ARBA00004202"/>
    </source>
</evidence>